<keyword evidence="1" id="KW-0732">Signal</keyword>
<dbReference type="AlphaFoldDB" id="A0A5B0MR44"/>
<evidence type="ECO:0000256" key="1">
    <source>
        <dbReference type="SAM" id="SignalP"/>
    </source>
</evidence>
<sequence>MCNLIQSTIATLFRCLHLTMANEGYNLRGVPCICSTRQRLYCVRLRLYEFVLRWFDHQVNRREKALSAVIVSLSLQNLPTMVELFHEYLRPLTHRMARNTVLTNSTSTSTISLYSLITGNCNS</sequence>
<accession>A0A5B0MR44</accession>
<evidence type="ECO:0000313" key="3">
    <source>
        <dbReference type="Proteomes" id="UP000324748"/>
    </source>
</evidence>
<protein>
    <submittedName>
        <fullName evidence="2">Uncharacterized protein</fullName>
    </submittedName>
</protein>
<keyword evidence="3" id="KW-1185">Reference proteome</keyword>
<evidence type="ECO:0000313" key="2">
    <source>
        <dbReference type="EMBL" id="KAA1079411.1"/>
    </source>
</evidence>
<comment type="caution">
    <text evidence="2">The sequence shown here is derived from an EMBL/GenBank/DDBJ whole genome shotgun (WGS) entry which is preliminary data.</text>
</comment>
<proteinExistence type="predicted"/>
<reference evidence="2 3" key="1">
    <citation type="submission" date="2019-05" db="EMBL/GenBank/DDBJ databases">
        <title>Emergence of the Ug99 lineage of the wheat stem rust pathogen through somatic hybridization.</title>
        <authorList>
            <person name="Li F."/>
            <person name="Upadhyaya N.M."/>
            <person name="Sperschneider J."/>
            <person name="Matny O."/>
            <person name="Nguyen-Phuc H."/>
            <person name="Mago R."/>
            <person name="Raley C."/>
            <person name="Miller M.E."/>
            <person name="Silverstein K.A.T."/>
            <person name="Henningsen E."/>
            <person name="Hirsch C.D."/>
            <person name="Visser B."/>
            <person name="Pretorius Z.A."/>
            <person name="Steffenson B.J."/>
            <person name="Schwessinger B."/>
            <person name="Dodds P.N."/>
            <person name="Figueroa M."/>
        </authorList>
    </citation>
    <scope>NUCLEOTIDE SEQUENCE [LARGE SCALE GENOMIC DNA]</scope>
    <source>
        <strain evidence="2">21-0</strain>
    </source>
</reference>
<dbReference type="Proteomes" id="UP000324748">
    <property type="component" value="Unassembled WGS sequence"/>
</dbReference>
<feature type="signal peptide" evidence="1">
    <location>
        <begin position="1"/>
        <end position="21"/>
    </location>
</feature>
<dbReference type="EMBL" id="VSWC01000132">
    <property type="protein sequence ID" value="KAA1079411.1"/>
    <property type="molecule type" value="Genomic_DNA"/>
</dbReference>
<name>A0A5B0MR44_PUCGR</name>
<feature type="chain" id="PRO_5023150293" evidence="1">
    <location>
        <begin position="22"/>
        <end position="123"/>
    </location>
</feature>
<gene>
    <name evidence="2" type="ORF">PGT21_010569</name>
</gene>
<organism evidence="2 3">
    <name type="scientific">Puccinia graminis f. sp. tritici</name>
    <dbReference type="NCBI Taxonomy" id="56615"/>
    <lineage>
        <taxon>Eukaryota</taxon>
        <taxon>Fungi</taxon>
        <taxon>Dikarya</taxon>
        <taxon>Basidiomycota</taxon>
        <taxon>Pucciniomycotina</taxon>
        <taxon>Pucciniomycetes</taxon>
        <taxon>Pucciniales</taxon>
        <taxon>Pucciniaceae</taxon>
        <taxon>Puccinia</taxon>
    </lineage>
</organism>